<protein>
    <recommendedName>
        <fullName evidence="3">Tetratricopeptide repeat protein</fullName>
    </recommendedName>
</protein>
<name>A0A4R6XX43_9GAMM</name>
<evidence type="ECO:0008006" key="3">
    <source>
        <dbReference type="Google" id="ProtNLM"/>
    </source>
</evidence>
<gene>
    <name evidence="1" type="ORF">C8D91_1240</name>
</gene>
<keyword evidence="2" id="KW-1185">Reference proteome</keyword>
<dbReference type="RefSeq" id="WP_099019366.1">
    <property type="nucleotide sequence ID" value="NZ_NIHB01000002.1"/>
</dbReference>
<dbReference type="AlphaFoldDB" id="A0A4R6XX43"/>
<dbReference type="EMBL" id="SNZB01000002">
    <property type="protein sequence ID" value="TDR22747.1"/>
    <property type="molecule type" value="Genomic_DNA"/>
</dbReference>
<comment type="caution">
    <text evidence="1">The sequence shown here is derived from an EMBL/GenBank/DDBJ whole genome shotgun (WGS) entry which is preliminary data.</text>
</comment>
<dbReference type="Proteomes" id="UP000295724">
    <property type="component" value="Unassembled WGS sequence"/>
</dbReference>
<sequence length="193" mass="22713">MSSIILNQHITEVFGNRLNPVARAEKYIEKGNYKKALKILAKTFKKYPNSLDLARLRFEYGKYIPFDDMHHEAAIDYFNLQMQFDVSGEKVHNDFVKYMTTTQGRIQIDDETLVKLSVVFAANGFENNAIYIINNMIRKECELPEFVDALVAIINYFEEKGVDKKTSGYKNYLKWHYPDHEMTHYILSRNTYE</sequence>
<organism evidence="1 2">
    <name type="scientific">Marinicella litoralis</name>
    <dbReference type="NCBI Taxonomy" id="644220"/>
    <lineage>
        <taxon>Bacteria</taxon>
        <taxon>Pseudomonadati</taxon>
        <taxon>Pseudomonadota</taxon>
        <taxon>Gammaproteobacteria</taxon>
        <taxon>Lysobacterales</taxon>
        <taxon>Marinicellaceae</taxon>
        <taxon>Marinicella</taxon>
    </lineage>
</organism>
<dbReference type="OrthoDB" id="6195751at2"/>
<accession>A0A4R6XX43</accession>
<reference evidence="1 2" key="1">
    <citation type="submission" date="2019-03" db="EMBL/GenBank/DDBJ databases">
        <title>Genomic Encyclopedia of Type Strains, Phase IV (KMG-IV): sequencing the most valuable type-strain genomes for metagenomic binning, comparative biology and taxonomic classification.</title>
        <authorList>
            <person name="Goeker M."/>
        </authorList>
    </citation>
    <scope>NUCLEOTIDE SEQUENCE [LARGE SCALE GENOMIC DNA]</scope>
    <source>
        <strain evidence="1 2">DSM 25488</strain>
    </source>
</reference>
<proteinExistence type="predicted"/>
<evidence type="ECO:0000313" key="2">
    <source>
        <dbReference type="Proteomes" id="UP000295724"/>
    </source>
</evidence>
<evidence type="ECO:0000313" key="1">
    <source>
        <dbReference type="EMBL" id="TDR22747.1"/>
    </source>
</evidence>